<evidence type="ECO:0000313" key="2">
    <source>
        <dbReference type="RefSeq" id="XP_073913648.1"/>
    </source>
</evidence>
<evidence type="ECO:0000313" key="1">
    <source>
        <dbReference type="Proteomes" id="UP001732720"/>
    </source>
</evidence>
<dbReference type="Proteomes" id="UP001732720">
    <property type="component" value="Chromosome 16"/>
</dbReference>
<reference evidence="2" key="1">
    <citation type="submission" date="2025-08" db="UniProtKB">
        <authorList>
            <consortium name="RefSeq"/>
        </authorList>
    </citation>
    <scope>IDENTIFICATION</scope>
</reference>
<name>A0AC58L917_CASCN</name>
<accession>A0AC58L917</accession>
<protein>
    <submittedName>
        <fullName evidence="2">Olfactory receptor 2V2</fullName>
    </submittedName>
</protein>
<organism evidence="1 2">
    <name type="scientific">Castor canadensis</name>
    <name type="common">American beaver</name>
    <dbReference type="NCBI Taxonomy" id="51338"/>
    <lineage>
        <taxon>Eukaryota</taxon>
        <taxon>Metazoa</taxon>
        <taxon>Chordata</taxon>
        <taxon>Craniata</taxon>
        <taxon>Vertebrata</taxon>
        <taxon>Euteleostomi</taxon>
        <taxon>Mammalia</taxon>
        <taxon>Eutheria</taxon>
        <taxon>Euarchontoglires</taxon>
        <taxon>Glires</taxon>
        <taxon>Rodentia</taxon>
        <taxon>Castorimorpha</taxon>
        <taxon>Castoridae</taxon>
        <taxon>Castor</taxon>
    </lineage>
</organism>
<dbReference type="RefSeq" id="XP_073913648.1">
    <property type="nucleotide sequence ID" value="XM_074057547.1"/>
</dbReference>
<keyword evidence="1" id="KW-1185">Reference proteome</keyword>
<proteinExistence type="predicted"/>
<sequence>MEIWLNQSSTDDFILLGIFSHSSTDTVLFSVVMIVFTVALCGNVLLIFLIYLDPRLHMPMYFFLSQLSLMDLMLVCTNVPKMAVNFLSGSKSISFVGCGTQIGLFVCLVGSEGLLLGLMAYDRYVAISHPLHYPILMNQKVCLQIVGSSWAFGIIDGLVQMVVVMTFPYCGLREVNHFFCEMLSLLKLACVDTSLFEKVVFVCCVFMLLFPFSIIVASYARVLGTVLRMHSAQSRTKALATCSSHLTAVSFFYGAAMFIYLRPRRYRVPSHDKVLSIFYTVLTPMLNPLIYSLRNREVMGALRKGLGHFRIGSQH</sequence>
<keyword evidence="2" id="KW-0675">Receptor</keyword>
<gene>
    <name evidence="2" type="primary">LOC141417972</name>
</gene>